<name>A0A0R3LN38_9BRAD</name>
<protein>
    <recommendedName>
        <fullName evidence="3">HEXXH motif domain-containing protein</fullName>
    </recommendedName>
</protein>
<keyword evidence="2" id="KW-1185">Reference proteome</keyword>
<evidence type="ECO:0000313" key="2">
    <source>
        <dbReference type="Proteomes" id="UP000050863"/>
    </source>
</evidence>
<proteinExistence type="predicted"/>
<dbReference type="OrthoDB" id="5187444at2"/>
<dbReference type="Proteomes" id="UP000050863">
    <property type="component" value="Unassembled WGS sequence"/>
</dbReference>
<evidence type="ECO:0008006" key="3">
    <source>
        <dbReference type="Google" id="ProtNLM"/>
    </source>
</evidence>
<evidence type="ECO:0000313" key="1">
    <source>
        <dbReference type="EMBL" id="KRR07157.1"/>
    </source>
</evidence>
<comment type="caution">
    <text evidence="1">The sequence shown here is derived from an EMBL/GenBank/DDBJ whole genome shotgun (WGS) entry which is preliminary data.</text>
</comment>
<reference evidence="1 2" key="1">
    <citation type="submission" date="2014-03" db="EMBL/GenBank/DDBJ databases">
        <title>Bradyrhizobium valentinum sp. nov., isolated from effective nodules of Lupinus mariae-josephae, a lupine endemic of basic-lime soils in Eastern Spain.</title>
        <authorList>
            <person name="Duran D."/>
            <person name="Rey L."/>
            <person name="Navarro A."/>
            <person name="Busquets A."/>
            <person name="Imperial J."/>
            <person name="Ruiz-Argueso T."/>
        </authorList>
    </citation>
    <scope>NUCLEOTIDE SEQUENCE [LARGE SCALE GENOMIC DNA]</scope>
    <source>
        <strain evidence="1 2">PAC68</strain>
    </source>
</reference>
<gene>
    <name evidence="1" type="ORF">CQ12_41220</name>
</gene>
<accession>A0A0R3LN38</accession>
<dbReference type="AlphaFoldDB" id="A0A0R3LN38"/>
<sequence>MSAKLPLLDESFEATQLMDAVSRKRMQQAQLLGLVMKEDATDYLHPETASEVLSAIYGATEATDPYACNSSELTGKFKELTTEATEKVFAGVPTWHALQKLPVAVMLTPCSTILSYSCICHPQHIYLGAASFQGENVEFVAENILHEYAHNWLYLLQEISPFSVDRWRMMYTLPSGTPNRSVTAVIDAAYVAAVLRYYYSKLDKSDRRRELTAYVAGCLMQIRNDPDLTRVGLSVCRRLCEVIATSD</sequence>
<organism evidence="1 2">
    <name type="scientific">Bradyrhizobium jicamae</name>
    <dbReference type="NCBI Taxonomy" id="280332"/>
    <lineage>
        <taxon>Bacteria</taxon>
        <taxon>Pseudomonadati</taxon>
        <taxon>Pseudomonadota</taxon>
        <taxon>Alphaproteobacteria</taxon>
        <taxon>Hyphomicrobiales</taxon>
        <taxon>Nitrobacteraceae</taxon>
        <taxon>Bradyrhizobium</taxon>
    </lineage>
</organism>
<dbReference type="EMBL" id="LLXZ01000103">
    <property type="protein sequence ID" value="KRR07157.1"/>
    <property type="molecule type" value="Genomic_DNA"/>
</dbReference>
<dbReference type="RefSeq" id="WP_057836454.1">
    <property type="nucleotide sequence ID" value="NZ_LLXZ01000103.1"/>
</dbReference>